<dbReference type="RefSeq" id="WP_165266734.1">
    <property type="nucleotide sequence ID" value="NZ_JAALLS010000004.1"/>
</dbReference>
<keyword evidence="2" id="KW-1185">Reference proteome</keyword>
<comment type="caution">
    <text evidence="1">The sequence shown here is derived from an EMBL/GenBank/DDBJ whole genome shotgun (WGS) entry which is preliminary data.</text>
</comment>
<gene>
    <name evidence="1" type="ORF">G3569_05105</name>
</gene>
<accession>A0A6M1T9V6</accession>
<reference evidence="1 2" key="1">
    <citation type="submission" date="2020-02" db="EMBL/GenBank/DDBJ databases">
        <title>Aliifodinibius halophilus 2W32, complete genome.</title>
        <authorList>
            <person name="Li Y."/>
            <person name="Wu S."/>
        </authorList>
    </citation>
    <scope>NUCLEOTIDE SEQUENCE [LARGE SCALE GENOMIC DNA]</scope>
    <source>
        <strain evidence="1 2">2W32</strain>
    </source>
</reference>
<dbReference type="Proteomes" id="UP000479132">
    <property type="component" value="Unassembled WGS sequence"/>
</dbReference>
<proteinExistence type="predicted"/>
<organism evidence="1 2">
    <name type="scientific">Fodinibius halophilus</name>
    <dbReference type="NCBI Taxonomy" id="1736908"/>
    <lineage>
        <taxon>Bacteria</taxon>
        <taxon>Pseudomonadati</taxon>
        <taxon>Balneolota</taxon>
        <taxon>Balneolia</taxon>
        <taxon>Balneolales</taxon>
        <taxon>Balneolaceae</taxon>
        <taxon>Fodinibius</taxon>
    </lineage>
</organism>
<sequence>MTLALLFPQFAPNLYDLSVMLQADRLILQDLERWSRKSRTHRAKIRVPNGTQWINIPIRTEDRKKAIKDVRMDHSEDWVTPLLRTIEYNYRNSIYYDFYEPEIKADFQSAYDYTSLLEFILYIQKRLLSFMEIEIGYELSSDLPNYTSDPDKLAQQLEADSLLQEYDSRHYQRQAEGYNVKLQFDHPEYHQHFAGFEAGCSILDVLFQFGPESFRISDQLKVED</sequence>
<protein>
    <submittedName>
        <fullName evidence="1">WbqC family protein</fullName>
    </submittedName>
</protein>
<dbReference type="AlphaFoldDB" id="A0A6M1T9V6"/>
<name>A0A6M1T9V6_9BACT</name>
<dbReference type="EMBL" id="JAALLS010000004">
    <property type="protein sequence ID" value="NGP87724.1"/>
    <property type="molecule type" value="Genomic_DNA"/>
</dbReference>
<evidence type="ECO:0000313" key="2">
    <source>
        <dbReference type="Proteomes" id="UP000479132"/>
    </source>
</evidence>
<dbReference type="InterPro" id="IPR014985">
    <property type="entry name" value="WbqC"/>
</dbReference>
<dbReference type="Pfam" id="PF08889">
    <property type="entry name" value="WbqC"/>
    <property type="match status" value="1"/>
</dbReference>
<evidence type="ECO:0000313" key="1">
    <source>
        <dbReference type="EMBL" id="NGP87724.1"/>
    </source>
</evidence>